<reference evidence="2 3" key="1">
    <citation type="journal article" date="2010" name="Nature">
        <title>Genome sequencing and analysis of the model grass Brachypodium distachyon.</title>
        <authorList>
            <consortium name="International Brachypodium Initiative"/>
        </authorList>
    </citation>
    <scope>NUCLEOTIDE SEQUENCE [LARGE SCALE GENOMIC DNA]</scope>
    <source>
        <strain evidence="2 3">Bd21</strain>
    </source>
</reference>
<reference evidence="3" key="3">
    <citation type="submission" date="2018-08" db="UniProtKB">
        <authorList>
            <consortium name="EnsemblPlants"/>
        </authorList>
    </citation>
    <scope>IDENTIFICATION</scope>
    <source>
        <strain evidence="3">cv. Bd21</strain>
    </source>
</reference>
<proteinExistence type="predicted"/>
<evidence type="ECO:0000256" key="1">
    <source>
        <dbReference type="SAM" id="MobiDB-lite"/>
    </source>
</evidence>
<dbReference type="EMBL" id="CM000880">
    <property type="protein sequence ID" value="KQK14432.1"/>
    <property type="molecule type" value="Genomic_DNA"/>
</dbReference>
<dbReference type="InParanoid" id="A0A0Q3GU02"/>
<feature type="region of interest" description="Disordered" evidence="1">
    <location>
        <begin position="85"/>
        <end position="158"/>
    </location>
</feature>
<evidence type="ECO:0000313" key="4">
    <source>
        <dbReference type="Proteomes" id="UP000008810"/>
    </source>
</evidence>
<keyword evidence="4" id="KW-1185">Reference proteome</keyword>
<name>A0A0Q3GU02_BRADI</name>
<feature type="compositionally biased region" description="Basic and acidic residues" evidence="1">
    <location>
        <begin position="118"/>
        <end position="130"/>
    </location>
</feature>
<dbReference type="Proteomes" id="UP000008810">
    <property type="component" value="Chromosome 1"/>
</dbReference>
<feature type="region of interest" description="Disordered" evidence="1">
    <location>
        <begin position="39"/>
        <end position="68"/>
    </location>
</feature>
<accession>A0A0Q3GU02</accession>
<evidence type="ECO:0000313" key="3">
    <source>
        <dbReference type="EnsemblPlants" id="KQK14432"/>
    </source>
</evidence>
<protein>
    <submittedName>
        <fullName evidence="2 3">Uncharacterized protein</fullName>
    </submittedName>
</protein>
<sequence>MPSKFTSINLKFTKNSSKFITKASNFIICLSNFNTHHSNSPSIYPISEKENKKKQIHRRRRLRRSEAREEDVVYVGGCGRKRWTGRPWEEEPGIDGLTPAAMGGGDERRHAGMRSRRPGGDERWREREETSGGVGMGRRWPGGAIGGDRRRYPCAQRG</sequence>
<dbReference type="EnsemblPlants" id="KQK14432">
    <property type="protein sequence ID" value="KQK14432"/>
    <property type="gene ID" value="BRADI_1g16195v3"/>
</dbReference>
<reference evidence="2" key="2">
    <citation type="submission" date="2017-06" db="EMBL/GenBank/DDBJ databases">
        <title>WGS assembly of Brachypodium distachyon.</title>
        <authorList>
            <consortium name="The International Brachypodium Initiative"/>
            <person name="Lucas S."/>
            <person name="Harmon-Smith M."/>
            <person name="Lail K."/>
            <person name="Tice H."/>
            <person name="Grimwood J."/>
            <person name="Bruce D."/>
            <person name="Barry K."/>
            <person name="Shu S."/>
            <person name="Lindquist E."/>
            <person name="Wang M."/>
            <person name="Pitluck S."/>
            <person name="Vogel J.P."/>
            <person name="Garvin D.F."/>
            <person name="Mockler T.C."/>
            <person name="Schmutz J."/>
            <person name="Rokhsar D."/>
            <person name="Bevan M.W."/>
        </authorList>
    </citation>
    <scope>NUCLEOTIDE SEQUENCE</scope>
    <source>
        <strain evidence="2">Bd21</strain>
    </source>
</reference>
<evidence type="ECO:0000313" key="2">
    <source>
        <dbReference type="EMBL" id="KQK14432.1"/>
    </source>
</evidence>
<dbReference type="AlphaFoldDB" id="A0A0Q3GU02"/>
<dbReference type="Gramene" id="KQK14432">
    <property type="protein sequence ID" value="KQK14432"/>
    <property type="gene ID" value="BRADI_1g16195v3"/>
</dbReference>
<gene>
    <name evidence="2" type="ORF">BRADI_1g16195v3</name>
</gene>
<organism evidence="2">
    <name type="scientific">Brachypodium distachyon</name>
    <name type="common">Purple false brome</name>
    <name type="synonym">Trachynia distachya</name>
    <dbReference type="NCBI Taxonomy" id="15368"/>
    <lineage>
        <taxon>Eukaryota</taxon>
        <taxon>Viridiplantae</taxon>
        <taxon>Streptophyta</taxon>
        <taxon>Embryophyta</taxon>
        <taxon>Tracheophyta</taxon>
        <taxon>Spermatophyta</taxon>
        <taxon>Magnoliopsida</taxon>
        <taxon>Liliopsida</taxon>
        <taxon>Poales</taxon>
        <taxon>Poaceae</taxon>
        <taxon>BOP clade</taxon>
        <taxon>Pooideae</taxon>
        <taxon>Stipodae</taxon>
        <taxon>Brachypodieae</taxon>
        <taxon>Brachypodium</taxon>
    </lineage>
</organism>
<feature type="compositionally biased region" description="Basic residues" evidence="1">
    <location>
        <begin position="54"/>
        <end position="63"/>
    </location>
</feature>